<evidence type="ECO:0000256" key="5">
    <source>
        <dbReference type="ARBA" id="ARBA00022801"/>
    </source>
</evidence>
<dbReference type="Ensembl" id="ENSHHUT00000087578.1">
    <property type="protein sequence ID" value="ENSHHUP00000084920.1"/>
    <property type="gene ID" value="ENSHHUG00000049227.1"/>
</dbReference>
<dbReference type="GO" id="GO:0005615">
    <property type="term" value="C:extracellular space"/>
    <property type="evidence" value="ECO:0007669"/>
    <property type="project" value="TreeGrafter"/>
</dbReference>
<dbReference type="PANTHER" id="PTHR43918">
    <property type="entry name" value="ACETYLCHOLINESTERASE"/>
    <property type="match status" value="1"/>
</dbReference>
<evidence type="ECO:0000256" key="4">
    <source>
        <dbReference type="ARBA" id="ARBA00022525"/>
    </source>
</evidence>
<reference evidence="9" key="3">
    <citation type="submission" date="2025-09" db="UniProtKB">
        <authorList>
            <consortium name="Ensembl"/>
        </authorList>
    </citation>
    <scope>IDENTIFICATION</scope>
</reference>
<protein>
    <recommendedName>
        <fullName evidence="8">Carboxylesterase type B domain-containing protein</fullName>
    </recommendedName>
</protein>
<dbReference type="STRING" id="62062.ENSHHUP00000084920"/>
<dbReference type="GO" id="GO:0005886">
    <property type="term" value="C:plasma membrane"/>
    <property type="evidence" value="ECO:0007669"/>
    <property type="project" value="TreeGrafter"/>
</dbReference>
<keyword evidence="10" id="KW-1185">Reference proteome</keyword>
<dbReference type="GeneTree" id="ENSGT00940000157637"/>
<evidence type="ECO:0000256" key="7">
    <source>
        <dbReference type="SAM" id="Phobius"/>
    </source>
</evidence>
<sequence length="325" mass="35873">IPAPIAHVDDLIDDLIVATNHGSVRGTQLPVPSGGYVRALLGIPYWNPRLGNCVFVLLSLQSGFRGAEMWNPNSKMSEGCLYLNIWTQLLLWFLIGSCHDVALWGRVHYRHCPGTINLGPLYFLSLLDSEVVPFFSFTLFLLLFFVLPCLINLFFMLAASVGLHLLSPGSHGLFNKAILQSGSPKTPLAVRTQQQAWNRTLSLGRLMGLSPDTSVCPGAVSTERISLSNSTTSCLSPTLIALPFTPSVDQNFLPDMPEVCVNLWLLTEVLIGSNQDEWTHFLVYGAPGYDITSQRLISREDFLKVVDLVLMGLAIFQRDGHLPVH</sequence>
<evidence type="ECO:0000256" key="2">
    <source>
        <dbReference type="ARBA" id="ARBA00005964"/>
    </source>
</evidence>
<evidence type="ECO:0000256" key="3">
    <source>
        <dbReference type="ARBA" id="ARBA00022487"/>
    </source>
</evidence>
<name>A0A4W5RF12_9TELE</name>
<evidence type="ECO:0000259" key="8">
    <source>
        <dbReference type="Pfam" id="PF00135"/>
    </source>
</evidence>
<reference evidence="10" key="1">
    <citation type="submission" date="2018-06" db="EMBL/GenBank/DDBJ databases">
        <title>Genome assembly of Danube salmon.</title>
        <authorList>
            <person name="Macqueen D.J."/>
            <person name="Gundappa M.K."/>
        </authorList>
    </citation>
    <scope>NUCLEOTIDE SEQUENCE [LARGE SCALE GENOMIC DNA]</scope>
</reference>
<keyword evidence="4" id="KW-0964">Secreted</keyword>
<keyword evidence="7" id="KW-0472">Membrane</keyword>
<dbReference type="InterPro" id="IPR029058">
    <property type="entry name" value="AB_hydrolase_fold"/>
</dbReference>
<keyword evidence="7" id="KW-1133">Transmembrane helix</keyword>
<evidence type="ECO:0000313" key="10">
    <source>
        <dbReference type="Proteomes" id="UP000314982"/>
    </source>
</evidence>
<dbReference type="GO" id="GO:0006581">
    <property type="term" value="P:acetylcholine catabolic process"/>
    <property type="evidence" value="ECO:0007669"/>
    <property type="project" value="TreeGrafter"/>
</dbReference>
<evidence type="ECO:0000313" key="9">
    <source>
        <dbReference type="Ensembl" id="ENSHHUP00000084920.1"/>
    </source>
</evidence>
<evidence type="ECO:0000256" key="1">
    <source>
        <dbReference type="ARBA" id="ARBA00004613"/>
    </source>
</evidence>
<keyword evidence="5" id="KW-0378">Hydrolase</keyword>
<comment type="similarity">
    <text evidence="2">Belongs to the type-B carboxylesterase/lipase family.</text>
</comment>
<organism evidence="9 10">
    <name type="scientific">Hucho hucho</name>
    <name type="common">huchen</name>
    <dbReference type="NCBI Taxonomy" id="62062"/>
    <lineage>
        <taxon>Eukaryota</taxon>
        <taxon>Metazoa</taxon>
        <taxon>Chordata</taxon>
        <taxon>Craniata</taxon>
        <taxon>Vertebrata</taxon>
        <taxon>Euteleostomi</taxon>
        <taxon>Actinopterygii</taxon>
        <taxon>Neopterygii</taxon>
        <taxon>Teleostei</taxon>
        <taxon>Protacanthopterygii</taxon>
        <taxon>Salmoniformes</taxon>
        <taxon>Salmonidae</taxon>
        <taxon>Salmoninae</taxon>
        <taxon>Hucho</taxon>
    </lineage>
</organism>
<dbReference type="InterPro" id="IPR002018">
    <property type="entry name" value="CarbesteraseB"/>
</dbReference>
<feature type="domain" description="Carboxylesterase type B" evidence="8">
    <location>
        <begin position="158"/>
        <end position="300"/>
    </location>
</feature>
<dbReference type="Pfam" id="PF00135">
    <property type="entry name" value="COesterase"/>
    <property type="match status" value="1"/>
</dbReference>
<dbReference type="Proteomes" id="UP000314982">
    <property type="component" value="Unassembled WGS sequence"/>
</dbReference>
<feature type="transmembrane region" description="Helical" evidence="7">
    <location>
        <begin position="79"/>
        <end position="95"/>
    </location>
</feature>
<keyword evidence="3" id="KW-0719">Serine esterase</keyword>
<dbReference type="GO" id="GO:0019695">
    <property type="term" value="P:choline metabolic process"/>
    <property type="evidence" value="ECO:0007669"/>
    <property type="project" value="TreeGrafter"/>
</dbReference>
<dbReference type="AlphaFoldDB" id="A0A4W5RF12"/>
<evidence type="ECO:0000256" key="6">
    <source>
        <dbReference type="ARBA" id="ARBA00023180"/>
    </source>
</evidence>
<proteinExistence type="inferred from homology"/>
<dbReference type="PANTHER" id="PTHR43918:SF5">
    <property type="entry name" value="CHOLINESTERASE"/>
    <property type="match status" value="1"/>
</dbReference>
<keyword evidence="6" id="KW-0325">Glycoprotein</keyword>
<reference evidence="9" key="2">
    <citation type="submission" date="2025-08" db="UniProtKB">
        <authorList>
            <consortium name="Ensembl"/>
        </authorList>
    </citation>
    <scope>IDENTIFICATION</scope>
</reference>
<keyword evidence="7" id="KW-0812">Transmembrane</keyword>
<feature type="transmembrane region" description="Helical" evidence="7">
    <location>
        <begin position="134"/>
        <end position="166"/>
    </location>
</feature>
<dbReference type="InterPro" id="IPR050654">
    <property type="entry name" value="AChE-related_enzymes"/>
</dbReference>
<dbReference type="Gene3D" id="3.40.50.1820">
    <property type="entry name" value="alpha/beta hydrolase"/>
    <property type="match status" value="2"/>
</dbReference>
<dbReference type="GO" id="GO:0003990">
    <property type="term" value="F:acetylcholinesterase activity"/>
    <property type="evidence" value="ECO:0007669"/>
    <property type="project" value="TreeGrafter"/>
</dbReference>
<dbReference type="SUPFAM" id="SSF53474">
    <property type="entry name" value="alpha/beta-Hydrolases"/>
    <property type="match status" value="2"/>
</dbReference>
<comment type="subcellular location">
    <subcellularLocation>
        <location evidence="1">Secreted</location>
    </subcellularLocation>
</comment>
<accession>A0A4W5RF12</accession>